<proteinExistence type="predicted"/>
<dbReference type="InterPro" id="IPR011051">
    <property type="entry name" value="RmlC_Cupin_sf"/>
</dbReference>
<sequence>MNAQASEPLLTADQIQLAEVVLPCSELDQALGFFVERLGFRLETIFPADAPAFAVLSGYGLRLRLDCHASGPGGVLRLHCEDPQMVGDGNLCLEAPNGTRIELVSSGSGVDLPPLAQSFVFSRLDEHAQWGVGRAGMRYRDLIPGRQGGRFIASHIHIPDGGPVLDYVHFHRIRFQMIYCYKGWARLVYQDQGPPFVLNAGDCVLQPPMIRHQVLECSDNMEVIEIGCPAQHETYADHDLILPSPELKPERDFDGQVFVRHELEKASWGPWRIEGFECRDLGIAAATNGLAGVRVVRVTHGSQAKTCSHDGEFLFTFVLQGSVTLLREGIEPLALHQGDAIVLPSGLKYALAGCTTDLELLEVALPASFKTNFHAETAI</sequence>
<dbReference type="EMBL" id="UINC01062226">
    <property type="protein sequence ID" value="SVB88639.1"/>
    <property type="molecule type" value="Genomic_DNA"/>
</dbReference>
<dbReference type="InterPro" id="IPR014710">
    <property type="entry name" value="RmlC-like_jellyroll"/>
</dbReference>
<organism evidence="1">
    <name type="scientific">marine metagenome</name>
    <dbReference type="NCBI Taxonomy" id="408172"/>
    <lineage>
        <taxon>unclassified sequences</taxon>
        <taxon>metagenomes</taxon>
        <taxon>ecological metagenomes</taxon>
    </lineage>
</organism>
<dbReference type="SUPFAM" id="SSF51182">
    <property type="entry name" value="RmlC-like cupins"/>
    <property type="match status" value="1"/>
</dbReference>
<name>A0A382HN59_9ZZZZ</name>
<protein>
    <recommendedName>
        <fullName evidence="2">Cupin 2 conserved barrel domain-containing protein</fullName>
    </recommendedName>
</protein>
<evidence type="ECO:0008006" key="2">
    <source>
        <dbReference type="Google" id="ProtNLM"/>
    </source>
</evidence>
<accession>A0A382HN59</accession>
<dbReference type="AlphaFoldDB" id="A0A382HN59"/>
<evidence type="ECO:0000313" key="1">
    <source>
        <dbReference type="EMBL" id="SVB88639.1"/>
    </source>
</evidence>
<dbReference type="Gene3D" id="2.60.120.10">
    <property type="entry name" value="Jelly Rolls"/>
    <property type="match status" value="2"/>
</dbReference>
<dbReference type="SUPFAM" id="SSF54593">
    <property type="entry name" value="Glyoxalase/Bleomycin resistance protein/Dihydroxybiphenyl dioxygenase"/>
    <property type="match status" value="1"/>
</dbReference>
<dbReference type="CDD" id="cd06980">
    <property type="entry name" value="cupin_bxe_c0505"/>
    <property type="match status" value="1"/>
</dbReference>
<reference evidence="1" key="1">
    <citation type="submission" date="2018-05" db="EMBL/GenBank/DDBJ databases">
        <authorList>
            <person name="Lanie J.A."/>
            <person name="Ng W.-L."/>
            <person name="Kazmierczak K.M."/>
            <person name="Andrzejewski T.M."/>
            <person name="Davidsen T.M."/>
            <person name="Wayne K.J."/>
            <person name="Tettelin H."/>
            <person name="Glass J.I."/>
            <person name="Rusch D."/>
            <person name="Podicherti R."/>
            <person name="Tsui H.-C.T."/>
            <person name="Winkler M.E."/>
        </authorList>
    </citation>
    <scope>NUCLEOTIDE SEQUENCE</scope>
</reference>
<dbReference type="InterPro" id="IPR029068">
    <property type="entry name" value="Glyas_Bleomycin-R_OHBP_Dase"/>
</dbReference>
<gene>
    <name evidence="1" type="ORF">METZ01_LOCUS241493</name>
</gene>